<dbReference type="EMBL" id="HAEI01000361">
    <property type="protein sequence ID" value="SBR71401.1"/>
    <property type="molecule type" value="Transcribed_RNA"/>
</dbReference>
<accession>A0A1A8NQW9</accession>
<reference evidence="1" key="2">
    <citation type="submission" date="2016-06" db="EMBL/GenBank/DDBJ databases">
        <title>The genome of a short-lived fish provides insights into sex chromosome evolution and the genetic control of aging.</title>
        <authorList>
            <person name="Reichwald K."/>
            <person name="Felder M."/>
            <person name="Petzold A."/>
            <person name="Koch P."/>
            <person name="Groth M."/>
            <person name="Platzer M."/>
        </authorList>
    </citation>
    <scope>NUCLEOTIDE SEQUENCE</scope>
    <source>
        <tissue evidence="1">Brain</tissue>
    </source>
</reference>
<gene>
    <name evidence="1" type="primary">PRDM11</name>
</gene>
<feature type="non-terminal residue" evidence="1">
    <location>
        <position position="61"/>
    </location>
</feature>
<name>A0A1A8NQW9_9TELE</name>
<protein>
    <submittedName>
        <fullName evidence="1">PR domain containing 11</fullName>
    </submittedName>
</protein>
<feature type="non-terminal residue" evidence="1">
    <location>
        <position position="1"/>
    </location>
</feature>
<organism evidence="1">
    <name type="scientific">Nothobranchius rachovii</name>
    <name type="common">bluefin notho</name>
    <dbReference type="NCBI Taxonomy" id="451742"/>
    <lineage>
        <taxon>Eukaryota</taxon>
        <taxon>Metazoa</taxon>
        <taxon>Chordata</taxon>
        <taxon>Craniata</taxon>
        <taxon>Vertebrata</taxon>
        <taxon>Euteleostomi</taxon>
        <taxon>Actinopterygii</taxon>
        <taxon>Neopterygii</taxon>
        <taxon>Teleostei</taxon>
        <taxon>Neoteleostei</taxon>
        <taxon>Acanthomorphata</taxon>
        <taxon>Ovalentaria</taxon>
        <taxon>Atherinomorphae</taxon>
        <taxon>Cyprinodontiformes</taxon>
        <taxon>Nothobranchiidae</taxon>
        <taxon>Nothobranchius</taxon>
    </lineage>
</organism>
<dbReference type="AlphaFoldDB" id="A0A1A8NQW9"/>
<evidence type="ECO:0000313" key="1">
    <source>
        <dbReference type="EMBL" id="SBR71401.1"/>
    </source>
</evidence>
<proteinExistence type="predicted"/>
<sequence length="61" mass="7074">KVFNRASPVMILDQNKGGRKSNKGGQKEMFFQTPRKIKCQIPPAKCVTESLKQKLFLCKYW</sequence>
<reference evidence="1" key="1">
    <citation type="submission" date="2016-05" db="EMBL/GenBank/DDBJ databases">
        <authorList>
            <person name="Lavstsen T."/>
            <person name="Jespersen J.S."/>
        </authorList>
    </citation>
    <scope>NUCLEOTIDE SEQUENCE</scope>
    <source>
        <tissue evidence="1">Brain</tissue>
    </source>
</reference>